<keyword evidence="4" id="KW-1185">Reference proteome</keyword>
<evidence type="ECO:0000313" key="4">
    <source>
        <dbReference type="Proteomes" id="UP000663829"/>
    </source>
</evidence>
<comment type="caution">
    <text evidence="2">The sequence shown here is derived from an EMBL/GenBank/DDBJ whole genome shotgun (WGS) entry which is preliminary data.</text>
</comment>
<dbReference type="EMBL" id="CAJOBC010099785">
    <property type="protein sequence ID" value="CAF4462895.1"/>
    <property type="molecule type" value="Genomic_DNA"/>
</dbReference>
<dbReference type="EMBL" id="CAJNOQ010033623">
    <property type="protein sequence ID" value="CAF1590863.1"/>
    <property type="molecule type" value="Genomic_DNA"/>
</dbReference>
<name>A0A816A1R1_9BILA</name>
<evidence type="ECO:0000313" key="3">
    <source>
        <dbReference type="EMBL" id="CAF4462895.1"/>
    </source>
</evidence>
<dbReference type="Proteomes" id="UP000681722">
    <property type="component" value="Unassembled WGS sequence"/>
</dbReference>
<accession>A0A816A1R1</accession>
<feature type="region of interest" description="Disordered" evidence="1">
    <location>
        <begin position="1"/>
        <end position="49"/>
    </location>
</feature>
<dbReference type="Proteomes" id="UP000663829">
    <property type="component" value="Unassembled WGS sequence"/>
</dbReference>
<evidence type="ECO:0000313" key="2">
    <source>
        <dbReference type="EMBL" id="CAF1590863.1"/>
    </source>
</evidence>
<reference evidence="2" key="1">
    <citation type="submission" date="2021-02" db="EMBL/GenBank/DDBJ databases">
        <authorList>
            <person name="Nowell W R."/>
        </authorList>
    </citation>
    <scope>NUCLEOTIDE SEQUENCE</scope>
</reference>
<dbReference type="AlphaFoldDB" id="A0A816A1R1"/>
<feature type="compositionally biased region" description="Polar residues" evidence="1">
    <location>
        <begin position="1"/>
        <end position="12"/>
    </location>
</feature>
<evidence type="ECO:0000256" key="1">
    <source>
        <dbReference type="SAM" id="MobiDB-lite"/>
    </source>
</evidence>
<gene>
    <name evidence="2" type="ORF">GPM918_LOCUS41745</name>
    <name evidence="3" type="ORF">SRO942_LOCUS42852</name>
</gene>
<organism evidence="2 4">
    <name type="scientific">Didymodactylos carnosus</name>
    <dbReference type="NCBI Taxonomy" id="1234261"/>
    <lineage>
        <taxon>Eukaryota</taxon>
        <taxon>Metazoa</taxon>
        <taxon>Spiralia</taxon>
        <taxon>Gnathifera</taxon>
        <taxon>Rotifera</taxon>
        <taxon>Eurotatoria</taxon>
        <taxon>Bdelloidea</taxon>
        <taxon>Philodinida</taxon>
        <taxon>Philodinidae</taxon>
        <taxon>Didymodactylos</taxon>
    </lineage>
</organism>
<proteinExistence type="predicted"/>
<sequence length="99" mass="10835">MNENSGTGQRQISPRMEDNIIIHDSQPSSSQEPLLTRKPAKRRAVWSSTSPNAPGISILTFRMDIPANISFAPASEAISNKFYTTSQQPAPLVIITLPD</sequence>
<protein>
    <submittedName>
        <fullName evidence="2">Uncharacterized protein</fullName>
    </submittedName>
</protein>